<reference evidence="1 2" key="1">
    <citation type="submission" date="2014-04" db="EMBL/GenBank/DDBJ databases">
        <title>Evolutionary Origins and Diversification of the Mycorrhizal Mutualists.</title>
        <authorList>
            <consortium name="DOE Joint Genome Institute"/>
            <consortium name="Mycorrhizal Genomics Consortium"/>
            <person name="Kohler A."/>
            <person name="Kuo A."/>
            <person name="Nagy L.G."/>
            <person name="Floudas D."/>
            <person name="Copeland A."/>
            <person name="Barry K.W."/>
            <person name="Cichocki N."/>
            <person name="Veneault-Fourrey C."/>
            <person name="LaButti K."/>
            <person name="Lindquist E.A."/>
            <person name="Lipzen A."/>
            <person name="Lundell T."/>
            <person name="Morin E."/>
            <person name="Murat C."/>
            <person name="Riley R."/>
            <person name="Ohm R."/>
            <person name="Sun H."/>
            <person name="Tunlid A."/>
            <person name="Henrissat B."/>
            <person name="Grigoriev I.V."/>
            <person name="Hibbett D.S."/>
            <person name="Martin F."/>
        </authorList>
    </citation>
    <scope>NUCLEOTIDE SEQUENCE [LARGE SCALE GENOMIC DNA]</scope>
    <source>
        <strain evidence="1 2">FD-317 M1</strain>
    </source>
</reference>
<dbReference type="EMBL" id="KN834853">
    <property type="protein sequence ID" value="KIK51860.1"/>
    <property type="molecule type" value="Genomic_DNA"/>
</dbReference>
<evidence type="ECO:0000313" key="1">
    <source>
        <dbReference type="EMBL" id="KIK51860.1"/>
    </source>
</evidence>
<sequence length="74" mass="8279">MLNSQCCFDLNPIAYLPSNLNEMFKDLTKDVWIIFGTSHLTLLLNLSPGRPTNMLNMLLSNGVPARPCHVHPAQ</sequence>
<dbReference type="Proteomes" id="UP000053593">
    <property type="component" value="Unassembled WGS sequence"/>
</dbReference>
<name>A0A0D0ANM7_9AGAR</name>
<gene>
    <name evidence="1" type="ORF">GYMLUDRAFT_50309</name>
</gene>
<evidence type="ECO:0000313" key="2">
    <source>
        <dbReference type="Proteomes" id="UP000053593"/>
    </source>
</evidence>
<dbReference type="AlphaFoldDB" id="A0A0D0ANM7"/>
<protein>
    <submittedName>
        <fullName evidence="1">Uncharacterized protein</fullName>
    </submittedName>
</protein>
<organism evidence="1 2">
    <name type="scientific">Collybiopsis luxurians FD-317 M1</name>
    <dbReference type="NCBI Taxonomy" id="944289"/>
    <lineage>
        <taxon>Eukaryota</taxon>
        <taxon>Fungi</taxon>
        <taxon>Dikarya</taxon>
        <taxon>Basidiomycota</taxon>
        <taxon>Agaricomycotina</taxon>
        <taxon>Agaricomycetes</taxon>
        <taxon>Agaricomycetidae</taxon>
        <taxon>Agaricales</taxon>
        <taxon>Marasmiineae</taxon>
        <taxon>Omphalotaceae</taxon>
        <taxon>Collybiopsis</taxon>
        <taxon>Collybiopsis luxurians</taxon>
    </lineage>
</organism>
<accession>A0A0D0ANM7</accession>
<proteinExistence type="predicted"/>
<dbReference type="HOGENOM" id="CLU_2688065_0_0_1"/>
<keyword evidence="2" id="KW-1185">Reference proteome</keyword>